<feature type="domain" description="GPCR family 3 nine cysteines" evidence="2">
    <location>
        <begin position="28"/>
        <end position="76"/>
    </location>
</feature>
<dbReference type="InterPro" id="IPR004073">
    <property type="entry name" value="GPCR_3_vmron_rcpt_2"/>
</dbReference>
<name>A0A8C4TMW4_ERPCA</name>
<dbReference type="Pfam" id="PF07562">
    <property type="entry name" value="NCD3G"/>
    <property type="match status" value="1"/>
</dbReference>
<evidence type="ECO:0000256" key="1">
    <source>
        <dbReference type="SAM" id="SignalP"/>
    </source>
</evidence>
<keyword evidence="1" id="KW-0732">Signal</keyword>
<reference evidence="3" key="1">
    <citation type="submission" date="2025-08" db="UniProtKB">
        <authorList>
            <consortium name="Ensembl"/>
        </authorList>
    </citation>
    <scope>IDENTIFICATION</scope>
</reference>
<reference evidence="3" key="2">
    <citation type="submission" date="2025-09" db="UniProtKB">
        <authorList>
            <consortium name="Ensembl"/>
        </authorList>
    </citation>
    <scope>IDENTIFICATION</scope>
</reference>
<evidence type="ECO:0000259" key="2">
    <source>
        <dbReference type="Pfam" id="PF07562"/>
    </source>
</evidence>
<dbReference type="GO" id="GO:0004930">
    <property type="term" value="F:G protein-coupled receptor activity"/>
    <property type="evidence" value="ECO:0007669"/>
    <property type="project" value="InterPro"/>
</dbReference>
<dbReference type="GeneTree" id="ENSGT00940000178628"/>
<evidence type="ECO:0000313" key="4">
    <source>
        <dbReference type="Proteomes" id="UP000694620"/>
    </source>
</evidence>
<dbReference type="PANTHER" id="PTHR24061:SF0">
    <property type="entry name" value="C-FAMILY ODORANT RECEPTOR OLFCT1"/>
    <property type="match status" value="1"/>
</dbReference>
<dbReference type="InterPro" id="IPR038550">
    <property type="entry name" value="GPCR_3_9-Cys_sf"/>
</dbReference>
<dbReference type="Gene3D" id="2.10.50.30">
    <property type="entry name" value="GPCR, family 3, nine cysteines domain"/>
    <property type="match status" value="1"/>
</dbReference>
<sequence>MHFCLINNSLYLIMTALFPTTLSIVFKVPKSVCSESCQPGTRKAVRKGQPACCFDCIPCAEGEISNTTGNTNIYCSYYTRILS</sequence>
<feature type="signal peptide" evidence="1">
    <location>
        <begin position="1"/>
        <end position="23"/>
    </location>
</feature>
<dbReference type="GO" id="GO:0005886">
    <property type="term" value="C:plasma membrane"/>
    <property type="evidence" value="ECO:0007669"/>
    <property type="project" value="TreeGrafter"/>
</dbReference>
<feature type="chain" id="PRO_5034957794" description="GPCR family 3 nine cysteines domain-containing protein" evidence="1">
    <location>
        <begin position="24"/>
        <end position="83"/>
    </location>
</feature>
<protein>
    <recommendedName>
        <fullName evidence="2">GPCR family 3 nine cysteines domain-containing protein</fullName>
    </recommendedName>
</protein>
<dbReference type="Proteomes" id="UP000694620">
    <property type="component" value="Unassembled WGS sequence"/>
</dbReference>
<dbReference type="PANTHER" id="PTHR24061">
    <property type="entry name" value="CALCIUM-SENSING RECEPTOR-RELATED"/>
    <property type="match status" value="1"/>
</dbReference>
<dbReference type="Ensembl" id="ENSECRT00000033457.1">
    <property type="protein sequence ID" value="ENSECRP00000032734.1"/>
    <property type="gene ID" value="ENSECRG00000022172.1"/>
</dbReference>
<keyword evidence="4" id="KW-1185">Reference proteome</keyword>
<dbReference type="PRINTS" id="PR01535">
    <property type="entry name" value="VOMERONASL2R"/>
</dbReference>
<dbReference type="FunFam" id="2.10.50.30:FF:000007">
    <property type="entry name" value="Vomeronasal 2, receptor 82"/>
    <property type="match status" value="1"/>
</dbReference>
<proteinExistence type="predicted"/>
<dbReference type="InterPro" id="IPR000068">
    <property type="entry name" value="GPCR_3_Ca_sens_rcpt-rel"/>
</dbReference>
<accession>A0A8C4TMW4</accession>
<dbReference type="AlphaFoldDB" id="A0A8C4TMW4"/>
<dbReference type="InterPro" id="IPR011500">
    <property type="entry name" value="GPCR_3_9-Cys_dom"/>
</dbReference>
<organism evidence="3 4">
    <name type="scientific">Erpetoichthys calabaricus</name>
    <name type="common">Rope fish</name>
    <name type="synonym">Calamoichthys calabaricus</name>
    <dbReference type="NCBI Taxonomy" id="27687"/>
    <lineage>
        <taxon>Eukaryota</taxon>
        <taxon>Metazoa</taxon>
        <taxon>Chordata</taxon>
        <taxon>Craniata</taxon>
        <taxon>Vertebrata</taxon>
        <taxon>Euteleostomi</taxon>
        <taxon>Actinopterygii</taxon>
        <taxon>Polypteriformes</taxon>
        <taxon>Polypteridae</taxon>
        <taxon>Erpetoichthys</taxon>
    </lineage>
</organism>
<evidence type="ECO:0000313" key="3">
    <source>
        <dbReference type="Ensembl" id="ENSECRP00000032734.1"/>
    </source>
</evidence>